<keyword evidence="1" id="KW-0805">Transcription regulation</keyword>
<evidence type="ECO:0000259" key="4">
    <source>
        <dbReference type="PROSITE" id="PS50949"/>
    </source>
</evidence>
<dbReference type="Gene3D" id="3.40.1410.10">
    <property type="entry name" value="Chorismate lyase-like"/>
    <property type="match status" value="1"/>
</dbReference>
<gene>
    <name evidence="5" type="ORF">NE863_35325</name>
</gene>
<evidence type="ECO:0000313" key="5">
    <source>
        <dbReference type="EMBL" id="USJ28413.1"/>
    </source>
</evidence>
<reference evidence="5" key="1">
    <citation type="submission" date="2022-06" db="EMBL/GenBank/DDBJ databases">
        <title>Physiological and biochemical characterization and genomic elucidation of a strain of the genus Ensifer adhaerens M8 that combines arsenic oxidation and chromium reduction.</title>
        <authorList>
            <person name="Li X."/>
            <person name="Yu c."/>
        </authorList>
    </citation>
    <scope>NUCLEOTIDE SEQUENCE</scope>
    <source>
        <strain evidence="5">M8</strain>
        <plasmid evidence="5">pC</plasmid>
    </source>
</reference>
<dbReference type="PANTHER" id="PTHR44846">
    <property type="entry name" value="MANNOSYL-D-GLYCERATE TRANSPORT/METABOLISM SYSTEM REPRESSOR MNGR-RELATED"/>
    <property type="match status" value="1"/>
</dbReference>
<accession>A0A9Q8YGR9</accession>
<keyword evidence="3" id="KW-0804">Transcription</keyword>
<dbReference type="InterPro" id="IPR036388">
    <property type="entry name" value="WH-like_DNA-bd_sf"/>
</dbReference>
<dbReference type="SMART" id="SM00866">
    <property type="entry name" value="UTRA"/>
    <property type="match status" value="1"/>
</dbReference>
<geneLocation type="plasmid" evidence="5 6">
    <name>pC</name>
</geneLocation>
<organism evidence="5 6">
    <name type="scientific">Ensifer adhaerens</name>
    <name type="common">Sinorhizobium morelense</name>
    <dbReference type="NCBI Taxonomy" id="106592"/>
    <lineage>
        <taxon>Bacteria</taxon>
        <taxon>Pseudomonadati</taxon>
        <taxon>Pseudomonadota</taxon>
        <taxon>Alphaproteobacteria</taxon>
        <taxon>Hyphomicrobiales</taxon>
        <taxon>Rhizobiaceae</taxon>
        <taxon>Sinorhizobium/Ensifer group</taxon>
        <taxon>Ensifer</taxon>
    </lineage>
</organism>
<dbReference type="PANTHER" id="PTHR44846:SF1">
    <property type="entry name" value="MANNOSYL-D-GLYCERATE TRANSPORT_METABOLISM SYSTEM REPRESSOR MNGR-RELATED"/>
    <property type="match status" value="1"/>
</dbReference>
<dbReference type="GO" id="GO:0045892">
    <property type="term" value="P:negative regulation of DNA-templated transcription"/>
    <property type="evidence" value="ECO:0007669"/>
    <property type="project" value="TreeGrafter"/>
</dbReference>
<dbReference type="Pfam" id="PF07702">
    <property type="entry name" value="UTRA"/>
    <property type="match status" value="1"/>
</dbReference>
<dbReference type="RefSeq" id="WP_252161482.1">
    <property type="nucleotide sequence ID" value="NZ_CP098810.1"/>
</dbReference>
<dbReference type="SUPFAM" id="SSF64288">
    <property type="entry name" value="Chorismate lyase-like"/>
    <property type="match status" value="1"/>
</dbReference>
<dbReference type="SUPFAM" id="SSF46785">
    <property type="entry name" value="Winged helix' DNA-binding domain"/>
    <property type="match status" value="1"/>
</dbReference>
<sequence>MDHFSPDDDTPLYIQVADELRHKILNGEFAANDPLPSEAEMINALDVSRVTVRQAISLLSEEGLLERIQGKGSFVKALAVEQNFLGLREYRRDLRRQGHEPSFEILSYERCKPNASIRAMFGLDLAGEVHSIERLKRSDGKPIMLERLYVPCHLLPTLDQLELRTQWFGDILVSSGLNFRHARKSVQPIVVGNVEAKILAVRPNSIGLLVDRTTWGSGSTPIVLTRSIISGDAAKFFIDVKVEQTDYH</sequence>
<dbReference type="FunFam" id="1.10.10.10:FF:000079">
    <property type="entry name" value="GntR family transcriptional regulator"/>
    <property type="match status" value="1"/>
</dbReference>
<dbReference type="Gene3D" id="1.10.10.10">
    <property type="entry name" value="Winged helix-like DNA-binding domain superfamily/Winged helix DNA-binding domain"/>
    <property type="match status" value="1"/>
</dbReference>
<evidence type="ECO:0000256" key="2">
    <source>
        <dbReference type="ARBA" id="ARBA00023125"/>
    </source>
</evidence>
<dbReference type="Pfam" id="PF00392">
    <property type="entry name" value="GntR"/>
    <property type="match status" value="1"/>
</dbReference>
<keyword evidence="2" id="KW-0238">DNA-binding</keyword>
<dbReference type="InterPro" id="IPR036390">
    <property type="entry name" value="WH_DNA-bd_sf"/>
</dbReference>
<evidence type="ECO:0000256" key="1">
    <source>
        <dbReference type="ARBA" id="ARBA00023015"/>
    </source>
</evidence>
<dbReference type="GO" id="GO:0003677">
    <property type="term" value="F:DNA binding"/>
    <property type="evidence" value="ECO:0007669"/>
    <property type="project" value="UniProtKB-KW"/>
</dbReference>
<dbReference type="InterPro" id="IPR028978">
    <property type="entry name" value="Chorismate_lyase_/UTRA_dom_sf"/>
</dbReference>
<dbReference type="PRINTS" id="PR00035">
    <property type="entry name" value="HTHGNTR"/>
</dbReference>
<dbReference type="InterPro" id="IPR011663">
    <property type="entry name" value="UTRA"/>
</dbReference>
<dbReference type="InterPro" id="IPR050679">
    <property type="entry name" value="Bact_HTH_transcr_reg"/>
</dbReference>
<dbReference type="EMBL" id="CP098810">
    <property type="protein sequence ID" value="USJ28413.1"/>
    <property type="molecule type" value="Genomic_DNA"/>
</dbReference>
<protein>
    <submittedName>
        <fullName evidence="5">GntR family transcriptional regulator</fullName>
    </submittedName>
</protein>
<dbReference type="InterPro" id="IPR000524">
    <property type="entry name" value="Tscrpt_reg_HTH_GntR"/>
</dbReference>
<dbReference type="SMART" id="SM00345">
    <property type="entry name" value="HTH_GNTR"/>
    <property type="match status" value="1"/>
</dbReference>
<dbReference type="CDD" id="cd07377">
    <property type="entry name" value="WHTH_GntR"/>
    <property type="match status" value="1"/>
</dbReference>
<dbReference type="Proteomes" id="UP001055460">
    <property type="component" value="Plasmid pC"/>
</dbReference>
<dbReference type="PROSITE" id="PS50949">
    <property type="entry name" value="HTH_GNTR"/>
    <property type="match status" value="1"/>
</dbReference>
<proteinExistence type="predicted"/>
<dbReference type="GO" id="GO:0003700">
    <property type="term" value="F:DNA-binding transcription factor activity"/>
    <property type="evidence" value="ECO:0007669"/>
    <property type="project" value="InterPro"/>
</dbReference>
<feature type="domain" description="HTH gntR-type" evidence="4">
    <location>
        <begin position="10"/>
        <end position="78"/>
    </location>
</feature>
<dbReference type="AlphaFoldDB" id="A0A9Q8YGR9"/>
<keyword evidence="5" id="KW-0614">Plasmid</keyword>
<evidence type="ECO:0000256" key="3">
    <source>
        <dbReference type="ARBA" id="ARBA00023163"/>
    </source>
</evidence>
<evidence type="ECO:0000313" key="6">
    <source>
        <dbReference type="Proteomes" id="UP001055460"/>
    </source>
</evidence>
<name>A0A9Q8YGR9_ENSAD</name>